<dbReference type="SUPFAM" id="SSF55186">
    <property type="entry name" value="ThrRS/AlaRS common domain"/>
    <property type="match status" value="1"/>
</dbReference>
<proteinExistence type="predicted"/>
<evidence type="ECO:0000259" key="5">
    <source>
        <dbReference type="PROSITE" id="PS50860"/>
    </source>
</evidence>
<dbReference type="GO" id="GO:0046872">
    <property type="term" value="F:metal ion binding"/>
    <property type="evidence" value="ECO:0007669"/>
    <property type="project" value="UniProtKB-KW"/>
</dbReference>
<dbReference type="Proteomes" id="UP000501452">
    <property type="component" value="Chromosome"/>
</dbReference>
<dbReference type="InterPro" id="IPR012947">
    <property type="entry name" value="tRNA_SAD"/>
</dbReference>
<dbReference type="SMART" id="SM00863">
    <property type="entry name" value="tRNA_SAD"/>
    <property type="match status" value="1"/>
</dbReference>
<keyword evidence="7" id="KW-1185">Reference proteome</keyword>
<dbReference type="InterPro" id="IPR051335">
    <property type="entry name" value="Alanyl-tRNA_Editing_Enzymes"/>
</dbReference>
<dbReference type="SUPFAM" id="SSF50447">
    <property type="entry name" value="Translation proteins"/>
    <property type="match status" value="1"/>
</dbReference>
<keyword evidence="4" id="KW-0862">Zinc</keyword>
<dbReference type="EMBL" id="CP045119">
    <property type="protein sequence ID" value="QIN82173.1"/>
    <property type="molecule type" value="Genomic_DNA"/>
</dbReference>
<dbReference type="Gene3D" id="2.40.30.130">
    <property type="match status" value="1"/>
</dbReference>
<accession>A0A6G8Q6U7</accession>
<dbReference type="PANTHER" id="PTHR43462">
    <property type="entry name" value="ALANYL-TRNA EDITING PROTEIN"/>
    <property type="match status" value="1"/>
</dbReference>
<comment type="subcellular location">
    <subcellularLocation>
        <location evidence="2">Cytoplasm</location>
    </subcellularLocation>
</comment>
<reference evidence="6 7" key="1">
    <citation type="submission" date="2019-10" db="EMBL/GenBank/DDBJ databases">
        <title>Rubrobacter sp nov SCSIO 52090 isolated from a deep-sea sediment in the South China Sea.</title>
        <authorList>
            <person name="Chen R.W."/>
        </authorList>
    </citation>
    <scope>NUCLEOTIDE SEQUENCE [LARGE SCALE GENOMIC DNA]</scope>
    <source>
        <strain evidence="6 7">SCSIO 52909</strain>
    </source>
</reference>
<dbReference type="GO" id="GO:0004813">
    <property type="term" value="F:alanine-tRNA ligase activity"/>
    <property type="evidence" value="ECO:0007669"/>
    <property type="project" value="InterPro"/>
</dbReference>
<comment type="cofactor">
    <cofactor evidence="1">
        <name>Zn(2+)</name>
        <dbReference type="ChEBI" id="CHEBI:29105"/>
    </cofactor>
</comment>
<evidence type="ECO:0000313" key="7">
    <source>
        <dbReference type="Proteomes" id="UP000501452"/>
    </source>
</evidence>
<protein>
    <submittedName>
        <fullName evidence="6">Alanyl-tRNA editing protein</fullName>
    </submittedName>
</protein>
<gene>
    <name evidence="6" type="ORF">GBA63_05570</name>
</gene>
<dbReference type="InterPro" id="IPR018165">
    <property type="entry name" value="Ala-tRNA-synth_IIc_core"/>
</dbReference>
<dbReference type="Gene3D" id="3.30.980.10">
    <property type="entry name" value="Threonyl-trna Synthetase, Chain A, domain 2"/>
    <property type="match status" value="1"/>
</dbReference>
<dbReference type="AlphaFoldDB" id="A0A6G8Q6U7"/>
<dbReference type="Pfam" id="PF07973">
    <property type="entry name" value="tRNA_SAD"/>
    <property type="match status" value="1"/>
</dbReference>
<organism evidence="6 7">
    <name type="scientific">Rubrobacter tropicus</name>
    <dbReference type="NCBI Taxonomy" id="2653851"/>
    <lineage>
        <taxon>Bacteria</taxon>
        <taxon>Bacillati</taxon>
        <taxon>Actinomycetota</taxon>
        <taxon>Rubrobacteria</taxon>
        <taxon>Rubrobacterales</taxon>
        <taxon>Rubrobacteraceae</taxon>
        <taxon>Rubrobacter</taxon>
    </lineage>
</organism>
<dbReference type="PANTHER" id="PTHR43462:SF1">
    <property type="entry name" value="ALANYL-TRNA EDITING PROTEIN AARSD1"/>
    <property type="match status" value="1"/>
</dbReference>
<keyword evidence="3" id="KW-0479">Metal-binding</keyword>
<name>A0A6G8Q6U7_9ACTN</name>
<evidence type="ECO:0000256" key="3">
    <source>
        <dbReference type="ARBA" id="ARBA00022723"/>
    </source>
</evidence>
<evidence type="ECO:0000256" key="4">
    <source>
        <dbReference type="ARBA" id="ARBA00022833"/>
    </source>
</evidence>
<evidence type="ECO:0000256" key="1">
    <source>
        <dbReference type="ARBA" id="ARBA00001947"/>
    </source>
</evidence>
<evidence type="ECO:0000313" key="6">
    <source>
        <dbReference type="EMBL" id="QIN82173.1"/>
    </source>
</evidence>
<dbReference type="GO" id="GO:0006419">
    <property type="term" value="P:alanyl-tRNA aminoacylation"/>
    <property type="evidence" value="ECO:0007669"/>
    <property type="project" value="InterPro"/>
</dbReference>
<dbReference type="Pfam" id="PF01411">
    <property type="entry name" value="tRNA-synt_2c"/>
    <property type="match status" value="1"/>
</dbReference>
<dbReference type="GO" id="GO:0005524">
    <property type="term" value="F:ATP binding"/>
    <property type="evidence" value="ECO:0007669"/>
    <property type="project" value="InterPro"/>
</dbReference>
<dbReference type="GO" id="GO:0003676">
    <property type="term" value="F:nucleic acid binding"/>
    <property type="evidence" value="ECO:0007669"/>
    <property type="project" value="InterPro"/>
</dbReference>
<dbReference type="GO" id="GO:0005737">
    <property type="term" value="C:cytoplasm"/>
    <property type="evidence" value="ECO:0007669"/>
    <property type="project" value="UniProtKB-SubCell"/>
</dbReference>
<sequence length="236" mass="26313">MTEELFLRDSYLKEFRTGVKKVDGREVVLSETAFFPGGGGQPADKGSLGIGPVNAAVVDARREGGRIVHVLDRAIPDTVKELIGVLDWERRYAHMRYHTALHVLSGVIWRAFDAKVTGGQMRADRARMDFSFPGEWTAEVVGEIERLTNEALAGNRSVKVYELPREEALGNPDLIRTQVNLVPERVKTIRIVEIEGLDTQADGGTHVAETREVGEIELTGHKSKGRQNKRVEFVLR</sequence>
<dbReference type="InterPro" id="IPR009000">
    <property type="entry name" value="Transl_B-barrel_sf"/>
</dbReference>
<dbReference type="KEGG" id="rub:GBA63_05570"/>
<dbReference type="RefSeq" id="WP_166174246.1">
    <property type="nucleotide sequence ID" value="NZ_CP045119.1"/>
</dbReference>
<feature type="domain" description="Alanyl-transfer RNA synthetases family profile" evidence="5">
    <location>
        <begin position="1"/>
        <end position="236"/>
    </location>
</feature>
<dbReference type="PROSITE" id="PS50860">
    <property type="entry name" value="AA_TRNA_LIGASE_II_ALA"/>
    <property type="match status" value="1"/>
</dbReference>
<dbReference type="GO" id="GO:0002161">
    <property type="term" value="F:aminoacyl-tRNA deacylase activity"/>
    <property type="evidence" value="ECO:0007669"/>
    <property type="project" value="UniProtKB-ARBA"/>
</dbReference>
<dbReference type="InterPro" id="IPR018163">
    <property type="entry name" value="Thr/Ala-tRNA-synth_IIc_edit"/>
</dbReference>
<dbReference type="InterPro" id="IPR018164">
    <property type="entry name" value="Ala-tRNA-synth_IIc_N"/>
</dbReference>
<evidence type="ECO:0000256" key="2">
    <source>
        <dbReference type="ARBA" id="ARBA00004496"/>
    </source>
</evidence>